<dbReference type="InterPro" id="IPR010911">
    <property type="entry name" value="Rab_BD"/>
</dbReference>
<feature type="compositionally biased region" description="Polar residues" evidence="3">
    <location>
        <begin position="773"/>
        <end position="797"/>
    </location>
</feature>
<evidence type="ECO:0000259" key="4">
    <source>
        <dbReference type="PROSITE" id="PS50004"/>
    </source>
</evidence>
<evidence type="ECO:0000256" key="1">
    <source>
        <dbReference type="ARBA" id="ARBA00023018"/>
    </source>
</evidence>
<feature type="compositionally biased region" description="Basic residues" evidence="3">
    <location>
        <begin position="1"/>
        <end position="12"/>
    </location>
</feature>
<feature type="region of interest" description="Disordered" evidence="3">
    <location>
        <begin position="400"/>
        <end position="453"/>
    </location>
</feature>
<feature type="compositionally biased region" description="Basic and acidic residues" evidence="3">
    <location>
        <begin position="337"/>
        <end position="348"/>
    </location>
</feature>
<evidence type="ECO:0000313" key="7">
    <source>
        <dbReference type="EnsemblMetazoa" id="G89.5:cds"/>
    </source>
</evidence>
<dbReference type="Pfam" id="PF00595">
    <property type="entry name" value="PDZ"/>
    <property type="match status" value="1"/>
</dbReference>
<dbReference type="GO" id="GO:0006886">
    <property type="term" value="P:intracellular protein transport"/>
    <property type="evidence" value="ECO:0007669"/>
    <property type="project" value="InterPro"/>
</dbReference>
<feature type="compositionally biased region" description="Polar residues" evidence="3">
    <location>
        <begin position="962"/>
        <end position="972"/>
    </location>
</feature>
<feature type="region of interest" description="Disordered" evidence="3">
    <location>
        <begin position="234"/>
        <end position="292"/>
    </location>
</feature>
<dbReference type="InterPro" id="IPR035892">
    <property type="entry name" value="C2_domain_sf"/>
</dbReference>
<feature type="region of interest" description="Disordered" evidence="3">
    <location>
        <begin position="753"/>
        <end position="851"/>
    </location>
</feature>
<proteinExistence type="predicted"/>
<feature type="compositionally biased region" description="Low complexity" evidence="3">
    <location>
        <begin position="439"/>
        <end position="453"/>
    </location>
</feature>
<dbReference type="InterPro" id="IPR041282">
    <property type="entry name" value="FYVE_2"/>
</dbReference>
<sequence length="1137" mass="128001">MAHMFRKTKSVRSGHPSTSGRVSPVEPPSPDLSRLTQEEINILHKVIQRQEEFENEEASCIWTIQQQLERYEEAVRAQSSGKSRLKHIDLRLCRLCFKTKFADGIGRLCHDCRKRVCQRCGGFTKSRWDPKKKKMVRGRWRCNMCDMKRKFFCKTGVWYHGQRARPTLNRALFSQKTRSLEADLTEDERCWRALSPGSSDVVVTDTDLPRTHASYQAMMQARGRRKSMPIFRTESVDISDNDSDEDPHSHSARRRRSKRHSRRHSRRNRPVSPSQAVLTSPGHHRADDTYEDSCPHTGDLAFVCSEMPNQGELFFYMSGDSDNESVPETSGRLLNHRKPDGQSHDSSEHLVNVLSPDHMGSISYIRNRESQFSYPSNRSPDKIVIDSVGHDVERRLSNESDIRYETAYQHNTPRSERRRKNQSVDPKYLTPENPERNRSYSSDSNSSMRSFVSSMTDHDHAEIHQIPFTQDYFTSLEPREILLYRDVKDQSIRSSGLGMRVMFGKKGHGGKLGAFVSKVERNGPADSYGIRKGDQILLWNGKSLMGTTLEESMEVIGQSSDVVQLLVVHHTNSFSDNEDTGLSVHEKTLPHNTSVPCDDRSGCATPPSSLNLTRKRRMLPKTPVEIKKEDRSVSGCVRIALFHEEPCLSVTLVSAENLVSADPMTSLNPVVMIHLLPNRGSFPKHQTQPRSNTANPIYNETFTFQGLKRDELSRLSLELTLWSVVGEEHLFLGEVLLDFCDLQLDNQVRTYNLQDHDENSSPLPLRKRKESSDVTASPLTSVNDGSSWSTSPGVQSSPRRELNHHDDRAGHHVTTGYANGRDRRFKLSVTQSVPNSPQLSPISQSEESVYLGGDHRGSISTLVKKRMSNAMSKVSVLSAESRRHSMYDRRKDKFTSRSSSVSEATLESAWSSRNYDNPSPVSRRSAASNISGIEELGKPPQPLNTGDSAGHFREDGDDSSGENESGLCTTSGRLDPDGNDVTSLLGPGQVPPKPSSETAICGSIRLAFMVSKGQLELDIINVVDLNRSQHITPPDTYVKAYLVGGSKVIQKKKTHVVKGSFCPFFRRTIKYSACNIHGRAIKIILWARHGAFDKKQSLGEAVVKLDGLDLMHQSTNWYKLFPPGATDFGSNESLHFW</sequence>
<dbReference type="AlphaFoldDB" id="A0A8W8P425"/>
<dbReference type="EnsemblMetazoa" id="G89.5">
    <property type="protein sequence ID" value="G89.5:cds"/>
    <property type="gene ID" value="G89"/>
</dbReference>
<dbReference type="GO" id="GO:0048788">
    <property type="term" value="C:cytoskeleton of presynaptic active zone"/>
    <property type="evidence" value="ECO:0007669"/>
    <property type="project" value="TreeGrafter"/>
</dbReference>
<dbReference type="GO" id="GO:0031267">
    <property type="term" value="F:small GTPase binding"/>
    <property type="evidence" value="ECO:0007669"/>
    <property type="project" value="InterPro"/>
</dbReference>
<dbReference type="OrthoDB" id="10059918at2759"/>
<dbReference type="InterPro" id="IPR036034">
    <property type="entry name" value="PDZ_sf"/>
</dbReference>
<feature type="compositionally biased region" description="Polar residues" evidence="3">
    <location>
        <begin position="828"/>
        <end position="847"/>
    </location>
</feature>
<dbReference type="GO" id="GO:0042734">
    <property type="term" value="C:presynaptic membrane"/>
    <property type="evidence" value="ECO:0007669"/>
    <property type="project" value="TreeGrafter"/>
</dbReference>
<dbReference type="GO" id="GO:0044325">
    <property type="term" value="F:transmembrane transporter binding"/>
    <property type="evidence" value="ECO:0007669"/>
    <property type="project" value="TreeGrafter"/>
</dbReference>
<dbReference type="PROSITE" id="PS50916">
    <property type="entry name" value="RABBD"/>
    <property type="match status" value="1"/>
</dbReference>
<dbReference type="OMA" id="YILKPHE"/>
<dbReference type="GO" id="GO:0042391">
    <property type="term" value="P:regulation of membrane potential"/>
    <property type="evidence" value="ECO:0007669"/>
    <property type="project" value="TreeGrafter"/>
</dbReference>
<dbReference type="InterPro" id="IPR001478">
    <property type="entry name" value="PDZ"/>
</dbReference>
<dbReference type="Proteomes" id="UP000005408">
    <property type="component" value="Unassembled WGS sequence"/>
</dbReference>
<dbReference type="SUPFAM" id="SSF49562">
    <property type="entry name" value="C2 domain (Calcium/lipid-binding domain, CaLB)"/>
    <property type="match status" value="2"/>
</dbReference>
<dbReference type="SMART" id="SM00239">
    <property type="entry name" value="C2"/>
    <property type="match status" value="2"/>
</dbReference>
<dbReference type="Pfam" id="PF00168">
    <property type="entry name" value="C2"/>
    <property type="match status" value="2"/>
</dbReference>
<feature type="compositionally biased region" description="Basic and acidic residues" evidence="3">
    <location>
        <begin position="798"/>
        <end position="810"/>
    </location>
</feature>
<evidence type="ECO:0008006" key="9">
    <source>
        <dbReference type="Google" id="ProtNLM"/>
    </source>
</evidence>
<feature type="compositionally biased region" description="Polar residues" evidence="3">
    <location>
        <begin position="896"/>
        <end position="931"/>
    </location>
</feature>
<feature type="domain" description="C2" evidence="4">
    <location>
        <begin position="986"/>
        <end position="1118"/>
    </location>
</feature>
<feature type="domain" description="C2" evidence="4">
    <location>
        <begin position="627"/>
        <end position="752"/>
    </location>
</feature>
<keyword evidence="8" id="KW-1185">Reference proteome</keyword>
<feature type="region of interest" description="Disordered" evidence="3">
    <location>
        <begin position="1"/>
        <end position="33"/>
    </location>
</feature>
<evidence type="ECO:0000256" key="2">
    <source>
        <dbReference type="ARBA" id="ARBA00034103"/>
    </source>
</evidence>
<dbReference type="InterPro" id="IPR039032">
    <property type="entry name" value="Rim-like"/>
</dbReference>
<dbReference type="InterPro" id="IPR013083">
    <property type="entry name" value="Znf_RING/FYVE/PHD"/>
</dbReference>
<feature type="domain" description="RabBD" evidence="6">
    <location>
        <begin position="29"/>
        <end position="162"/>
    </location>
</feature>
<dbReference type="InterPro" id="IPR011011">
    <property type="entry name" value="Znf_FYVE_PHD"/>
</dbReference>
<dbReference type="PROSITE" id="PS50106">
    <property type="entry name" value="PDZ"/>
    <property type="match status" value="1"/>
</dbReference>
<dbReference type="Gene3D" id="2.60.40.150">
    <property type="entry name" value="C2 domain"/>
    <property type="match status" value="2"/>
</dbReference>
<keyword evidence="1" id="KW-0770">Synapse</keyword>
<organism evidence="7 8">
    <name type="scientific">Magallana gigas</name>
    <name type="common">Pacific oyster</name>
    <name type="synonym">Crassostrea gigas</name>
    <dbReference type="NCBI Taxonomy" id="29159"/>
    <lineage>
        <taxon>Eukaryota</taxon>
        <taxon>Metazoa</taxon>
        <taxon>Spiralia</taxon>
        <taxon>Lophotrochozoa</taxon>
        <taxon>Mollusca</taxon>
        <taxon>Bivalvia</taxon>
        <taxon>Autobranchia</taxon>
        <taxon>Pteriomorphia</taxon>
        <taxon>Ostreida</taxon>
        <taxon>Ostreoidea</taxon>
        <taxon>Ostreidae</taxon>
        <taxon>Magallana</taxon>
    </lineage>
</organism>
<dbReference type="Gene3D" id="2.30.42.10">
    <property type="match status" value="1"/>
</dbReference>
<evidence type="ECO:0000259" key="5">
    <source>
        <dbReference type="PROSITE" id="PS50106"/>
    </source>
</evidence>
<dbReference type="GO" id="GO:0048167">
    <property type="term" value="P:regulation of synaptic plasticity"/>
    <property type="evidence" value="ECO:0007669"/>
    <property type="project" value="TreeGrafter"/>
</dbReference>
<dbReference type="GO" id="GO:0048791">
    <property type="term" value="P:calcium ion-regulated exocytosis of neurotransmitter"/>
    <property type="evidence" value="ECO:0007669"/>
    <property type="project" value="TreeGrafter"/>
</dbReference>
<evidence type="ECO:0000313" key="8">
    <source>
        <dbReference type="Proteomes" id="UP000005408"/>
    </source>
</evidence>
<dbReference type="PANTHER" id="PTHR12157:SF24">
    <property type="entry name" value="FIFE, ISOFORM D"/>
    <property type="match status" value="1"/>
</dbReference>
<feature type="region of interest" description="Disordered" evidence="3">
    <location>
        <begin position="318"/>
        <end position="348"/>
    </location>
</feature>
<dbReference type="Pfam" id="PF02318">
    <property type="entry name" value="FYVE_2"/>
    <property type="match status" value="1"/>
</dbReference>
<dbReference type="PANTHER" id="PTHR12157">
    <property type="entry name" value="REGULATING SYNAPTIC MEMBRANE EXOCYTOSIS PROTEIN"/>
    <property type="match status" value="1"/>
</dbReference>
<reference evidence="7" key="1">
    <citation type="submission" date="2022-08" db="UniProtKB">
        <authorList>
            <consortium name="EnsemblMetazoa"/>
        </authorList>
    </citation>
    <scope>IDENTIFICATION</scope>
    <source>
        <strain evidence="7">05x7-T-G4-1.051#20</strain>
    </source>
</reference>
<name>A0A8W8P425_MAGGI</name>
<dbReference type="InterPro" id="IPR000008">
    <property type="entry name" value="C2_dom"/>
</dbReference>
<protein>
    <recommendedName>
        <fullName evidence="9">Regulating synaptic membrane exocytosis protein 2</fullName>
    </recommendedName>
</protein>
<feature type="domain" description="PDZ" evidence="5">
    <location>
        <begin position="480"/>
        <end position="571"/>
    </location>
</feature>
<evidence type="ECO:0000259" key="6">
    <source>
        <dbReference type="PROSITE" id="PS50916"/>
    </source>
</evidence>
<feature type="compositionally biased region" description="Basic residues" evidence="3">
    <location>
        <begin position="250"/>
        <end position="269"/>
    </location>
</feature>
<dbReference type="SUPFAM" id="SSF50156">
    <property type="entry name" value="PDZ domain-like"/>
    <property type="match status" value="1"/>
</dbReference>
<accession>A0A8W8P425</accession>
<dbReference type="SUPFAM" id="SSF57903">
    <property type="entry name" value="FYVE/PHD zinc finger"/>
    <property type="match status" value="1"/>
</dbReference>
<dbReference type="PROSITE" id="PS50004">
    <property type="entry name" value="C2"/>
    <property type="match status" value="2"/>
</dbReference>
<dbReference type="GO" id="GO:0050806">
    <property type="term" value="P:positive regulation of synaptic transmission"/>
    <property type="evidence" value="ECO:0007669"/>
    <property type="project" value="TreeGrafter"/>
</dbReference>
<evidence type="ECO:0000256" key="3">
    <source>
        <dbReference type="SAM" id="MobiDB-lite"/>
    </source>
</evidence>
<dbReference type="Gene3D" id="3.30.40.10">
    <property type="entry name" value="Zinc/RING finger domain, C3HC4 (zinc finger)"/>
    <property type="match status" value="1"/>
</dbReference>
<feature type="region of interest" description="Disordered" evidence="3">
    <location>
        <begin position="888"/>
        <end position="996"/>
    </location>
</feature>
<comment type="subcellular location">
    <subcellularLocation>
        <location evidence="2">Synapse</location>
    </subcellularLocation>
</comment>
<dbReference type="SMART" id="SM00228">
    <property type="entry name" value="PDZ"/>
    <property type="match status" value="1"/>
</dbReference>